<protein>
    <recommendedName>
        <fullName evidence="5">EAL domain-containing protein</fullName>
    </recommendedName>
</protein>
<gene>
    <name evidence="3" type="ORF">GCM10009105_13730</name>
</gene>
<feature type="domain" description="EAL" evidence="1">
    <location>
        <begin position="351"/>
        <end position="601"/>
    </location>
</feature>
<dbReference type="CDD" id="cd01949">
    <property type="entry name" value="GGDEF"/>
    <property type="match status" value="1"/>
</dbReference>
<evidence type="ECO:0000259" key="1">
    <source>
        <dbReference type="PROSITE" id="PS50883"/>
    </source>
</evidence>
<evidence type="ECO:0000313" key="3">
    <source>
        <dbReference type="EMBL" id="GAA0711680.1"/>
    </source>
</evidence>
<dbReference type="InterPro" id="IPR029016">
    <property type="entry name" value="GAF-like_dom_sf"/>
</dbReference>
<dbReference type="PROSITE" id="PS50887">
    <property type="entry name" value="GGDEF"/>
    <property type="match status" value="1"/>
</dbReference>
<dbReference type="EMBL" id="BAAAEU010000006">
    <property type="protein sequence ID" value="GAA0711680.1"/>
    <property type="molecule type" value="Genomic_DNA"/>
</dbReference>
<sequence length="618" mass="67252">MIDFGSSEALQRLQGEALEAVARGEALRTVAERICRGIEVLAPDVHSSILAVDEQGRLHPLAAPSIPEQYSAALEGVPIGPGAGSCGTAAFRGEAVEVTDIATDPLWQDYRQLALPLGLRACWSSPIKARDGRVVGTFAFYYGSKRGPSALERWIVGQCVDLCAIAIEHDAVHSRIQQLAYYDPVTGVPNRAYFQDHATQVLTTLGVGRSANILYIDLDDFKGVNDTLGHRMGDLLLEAVARRLSACISDGAFVARLGGDEFAIIQQAGSGQEEGRLLARRINAVLDEPIEIEEQRVTIGASIGIAQATSADVDLAELSRRADMALYEAKNAGRRTHRFFAPAMEAAVQSRRSLKQDLRNAVDAGEFSLVYQPIIALETNEPVAVEALLRWWRAGRGEIPPSVFIPIVEEMGLIGTLGEWVLREACATAAGWPRAITLGVNLSPLQFRKHGFVLDVVNALRHAGLPANRLDLEVTESALLARDVATRVALHELHDLGIRLSLDDFGTGYSSLQSLRSFPFDKIKIDMSFVRDISMDADSAAIIRAVIRLARDLGMKTAAEGVETRAQRDWLARQGCTEGQGYWFSKPISAAELHTLLAQPRRADEPIYPTQALMQPPA</sequence>
<dbReference type="InterPro" id="IPR043128">
    <property type="entry name" value="Rev_trsase/Diguanyl_cyclase"/>
</dbReference>
<dbReference type="InterPro" id="IPR001633">
    <property type="entry name" value="EAL_dom"/>
</dbReference>
<dbReference type="Pfam" id="PF00990">
    <property type="entry name" value="GGDEF"/>
    <property type="match status" value="1"/>
</dbReference>
<reference evidence="3 4" key="1">
    <citation type="journal article" date="2019" name="Int. J. Syst. Evol. Microbiol.">
        <title>The Global Catalogue of Microorganisms (GCM) 10K type strain sequencing project: providing services to taxonomists for standard genome sequencing and annotation.</title>
        <authorList>
            <consortium name="The Broad Institute Genomics Platform"/>
            <consortium name="The Broad Institute Genome Sequencing Center for Infectious Disease"/>
            <person name="Wu L."/>
            <person name="Ma J."/>
        </authorList>
    </citation>
    <scope>NUCLEOTIDE SEQUENCE [LARGE SCALE GENOMIC DNA]</scope>
    <source>
        <strain evidence="3 4">JCM 15421</strain>
    </source>
</reference>
<dbReference type="SUPFAM" id="SSF55781">
    <property type="entry name" value="GAF domain-like"/>
    <property type="match status" value="1"/>
</dbReference>
<dbReference type="Proteomes" id="UP001501523">
    <property type="component" value="Unassembled WGS sequence"/>
</dbReference>
<accession>A0ABN1IFL9</accession>
<dbReference type="NCBIfam" id="TIGR00254">
    <property type="entry name" value="GGDEF"/>
    <property type="match status" value="1"/>
</dbReference>
<proteinExistence type="predicted"/>
<dbReference type="Gene3D" id="3.30.450.40">
    <property type="match status" value="1"/>
</dbReference>
<dbReference type="SUPFAM" id="SSF55073">
    <property type="entry name" value="Nucleotide cyclase"/>
    <property type="match status" value="1"/>
</dbReference>
<evidence type="ECO:0008006" key="5">
    <source>
        <dbReference type="Google" id="ProtNLM"/>
    </source>
</evidence>
<dbReference type="Gene3D" id="3.30.70.270">
    <property type="match status" value="1"/>
</dbReference>
<feature type="domain" description="GGDEF" evidence="2">
    <location>
        <begin position="209"/>
        <end position="342"/>
    </location>
</feature>
<dbReference type="InterPro" id="IPR052155">
    <property type="entry name" value="Biofilm_reg_signaling"/>
</dbReference>
<dbReference type="PIRSF" id="PIRSF005925">
    <property type="entry name" value="Dos"/>
    <property type="match status" value="1"/>
</dbReference>
<organism evidence="3 4">
    <name type="scientific">Dokdonella soli</name>
    <dbReference type="NCBI Taxonomy" id="529810"/>
    <lineage>
        <taxon>Bacteria</taxon>
        <taxon>Pseudomonadati</taxon>
        <taxon>Pseudomonadota</taxon>
        <taxon>Gammaproteobacteria</taxon>
        <taxon>Lysobacterales</taxon>
        <taxon>Rhodanobacteraceae</taxon>
        <taxon>Dokdonella</taxon>
    </lineage>
</organism>
<comment type="caution">
    <text evidence="3">The sequence shown here is derived from an EMBL/GenBank/DDBJ whole genome shotgun (WGS) entry which is preliminary data.</text>
</comment>
<dbReference type="PROSITE" id="PS50883">
    <property type="entry name" value="EAL"/>
    <property type="match status" value="1"/>
</dbReference>
<name>A0ABN1IFL9_9GAMM</name>
<dbReference type="InterPro" id="IPR012226">
    <property type="entry name" value="Diguanyl_cyclase/Pdiesterase"/>
</dbReference>
<dbReference type="Pfam" id="PF13185">
    <property type="entry name" value="GAF_2"/>
    <property type="match status" value="1"/>
</dbReference>
<dbReference type="SMART" id="SM00065">
    <property type="entry name" value="GAF"/>
    <property type="match status" value="1"/>
</dbReference>
<dbReference type="InterPro" id="IPR003018">
    <property type="entry name" value="GAF"/>
</dbReference>
<evidence type="ECO:0000313" key="4">
    <source>
        <dbReference type="Proteomes" id="UP001501523"/>
    </source>
</evidence>
<dbReference type="SMART" id="SM00267">
    <property type="entry name" value="GGDEF"/>
    <property type="match status" value="1"/>
</dbReference>
<evidence type="ECO:0000259" key="2">
    <source>
        <dbReference type="PROSITE" id="PS50887"/>
    </source>
</evidence>
<dbReference type="CDD" id="cd01948">
    <property type="entry name" value="EAL"/>
    <property type="match status" value="1"/>
</dbReference>
<dbReference type="Gene3D" id="3.20.20.450">
    <property type="entry name" value="EAL domain"/>
    <property type="match status" value="1"/>
</dbReference>
<dbReference type="RefSeq" id="WP_343788565.1">
    <property type="nucleotide sequence ID" value="NZ_BAAAEU010000006.1"/>
</dbReference>
<dbReference type="InterPro" id="IPR029787">
    <property type="entry name" value="Nucleotide_cyclase"/>
</dbReference>
<dbReference type="PANTHER" id="PTHR44757">
    <property type="entry name" value="DIGUANYLATE CYCLASE DGCP"/>
    <property type="match status" value="1"/>
</dbReference>
<dbReference type="InterPro" id="IPR000160">
    <property type="entry name" value="GGDEF_dom"/>
</dbReference>
<dbReference type="SMART" id="SM00052">
    <property type="entry name" value="EAL"/>
    <property type="match status" value="1"/>
</dbReference>
<dbReference type="Pfam" id="PF00563">
    <property type="entry name" value="EAL"/>
    <property type="match status" value="1"/>
</dbReference>
<dbReference type="InterPro" id="IPR035919">
    <property type="entry name" value="EAL_sf"/>
</dbReference>
<dbReference type="SUPFAM" id="SSF141868">
    <property type="entry name" value="EAL domain-like"/>
    <property type="match status" value="1"/>
</dbReference>
<dbReference type="PANTHER" id="PTHR44757:SF2">
    <property type="entry name" value="BIOFILM ARCHITECTURE MAINTENANCE PROTEIN MBAA"/>
    <property type="match status" value="1"/>
</dbReference>
<keyword evidence="4" id="KW-1185">Reference proteome</keyword>